<name>A0A1M6IJS7_9BACE</name>
<sequence>MTCLWLMPFILLAGCGNNNSVSEEPQGGETLSMEVTPANMQMSAAGETFTIVVKADAAWTVKTDGQSWYSLSGGSGHKGETALKITALKNATDQERTAVLSFAMGTDYKKEYTLKQAKGEIENYVPEGYTLVWQDEFNDTRLTDGKPALPKTSAWWYETGNSGWGNHEIQNYVAGFSGTDTCSIVSDGTLKIILQKRGNEVLSVRMNSIQSWKYGYFEARLKLPKGKGTWPAFWMMPKNYTAWPDDGEIDIMEEVGYDPNVILSTIHCKAYNHSIGTQKSGTMKVPTAQTEFHIYAVEWTEDFIKGYVDGKCYFTFNNDKKGNKDTWPFNAPFYLKLNLAWGGDWGGAQGIDESALPATYEIDYVRVFQKI</sequence>
<dbReference type="eggNOG" id="COG2273">
    <property type="taxonomic scope" value="Bacteria"/>
</dbReference>
<dbReference type="InterPro" id="IPR050546">
    <property type="entry name" value="Glycosyl_Hydrlase_16"/>
</dbReference>
<dbReference type="EMBL" id="FQZN01000023">
    <property type="protein sequence ID" value="SHJ34657.1"/>
    <property type="molecule type" value="Genomic_DNA"/>
</dbReference>
<gene>
    <name evidence="3" type="ORF">SAMN05444350_12356</name>
</gene>
<dbReference type="CDD" id="cd14948">
    <property type="entry name" value="BACON"/>
    <property type="match status" value="1"/>
</dbReference>
<dbReference type="InterPro" id="IPR013320">
    <property type="entry name" value="ConA-like_dom_sf"/>
</dbReference>
<dbReference type="CDD" id="cd08023">
    <property type="entry name" value="GH16_laminarinase_like"/>
    <property type="match status" value="1"/>
</dbReference>
<reference evidence="4" key="1">
    <citation type="submission" date="2016-11" db="EMBL/GenBank/DDBJ databases">
        <authorList>
            <person name="Varghese N."/>
            <person name="Submissions S."/>
        </authorList>
    </citation>
    <scope>NUCLEOTIDE SEQUENCE [LARGE SCALE GENOMIC DNA]</scope>
    <source>
        <strain evidence="4">DSM 26884</strain>
    </source>
</reference>
<evidence type="ECO:0000259" key="2">
    <source>
        <dbReference type="PROSITE" id="PS51762"/>
    </source>
</evidence>
<dbReference type="PANTHER" id="PTHR10963:SF55">
    <property type="entry name" value="GLYCOSIDE HYDROLASE FAMILY 16 PROTEIN"/>
    <property type="match status" value="1"/>
</dbReference>
<dbReference type="InterPro" id="IPR013783">
    <property type="entry name" value="Ig-like_fold"/>
</dbReference>
<dbReference type="GO" id="GO:0005975">
    <property type="term" value="P:carbohydrate metabolic process"/>
    <property type="evidence" value="ECO:0007669"/>
    <property type="project" value="InterPro"/>
</dbReference>
<proteinExistence type="inferred from homology"/>
<evidence type="ECO:0000313" key="3">
    <source>
        <dbReference type="EMBL" id="SHJ34657.1"/>
    </source>
</evidence>
<evidence type="ECO:0000313" key="4">
    <source>
        <dbReference type="Proteomes" id="UP000184192"/>
    </source>
</evidence>
<dbReference type="PROSITE" id="PS51762">
    <property type="entry name" value="GH16_2"/>
    <property type="match status" value="1"/>
</dbReference>
<dbReference type="GO" id="GO:0004553">
    <property type="term" value="F:hydrolase activity, hydrolyzing O-glycosyl compounds"/>
    <property type="evidence" value="ECO:0007669"/>
    <property type="project" value="InterPro"/>
</dbReference>
<dbReference type="PANTHER" id="PTHR10963">
    <property type="entry name" value="GLYCOSYL HYDROLASE-RELATED"/>
    <property type="match status" value="1"/>
</dbReference>
<dbReference type="InterPro" id="IPR024361">
    <property type="entry name" value="BACON"/>
</dbReference>
<organism evidence="3 4">
    <name type="scientific">Bacteroides stercorirosoris</name>
    <dbReference type="NCBI Taxonomy" id="871324"/>
    <lineage>
        <taxon>Bacteria</taxon>
        <taxon>Pseudomonadati</taxon>
        <taxon>Bacteroidota</taxon>
        <taxon>Bacteroidia</taxon>
        <taxon>Bacteroidales</taxon>
        <taxon>Bacteroidaceae</taxon>
        <taxon>Bacteroides</taxon>
    </lineage>
</organism>
<dbReference type="RefSeq" id="WP_244895756.1">
    <property type="nucleotide sequence ID" value="NZ_FQZN01000023.1"/>
</dbReference>
<protein>
    <submittedName>
        <fullName evidence="3">Glycosyl hydrolases family 16</fullName>
    </submittedName>
</protein>
<dbReference type="Gene3D" id="2.60.120.200">
    <property type="match status" value="1"/>
</dbReference>
<evidence type="ECO:0000256" key="1">
    <source>
        <dbReference type="ARBA" id="ARBA00006865"/>
    </source>
</evidence>
<dbReference type="GeneID" id="92713541"/>
<comment type="similarity">
    <text evidence="1">Belongs to the glycosyl hydrolase 16 family.</text>
</comment>
<dbReference type="Gene3D" id="2.60.40.10">
    <property type="entry name" value="Immunoglobulins"/>
    <property type="match status" value="1"/>
</dbReference>
<dbReference type="Pfam" id="PF00722">
    <property type="entry name" value="Glyco_hydro_16"/>
    <property type="match status" value="1"/>
</dbReference>
<accession>A0A1M6IJS7</accession>
<dbReference type="InterPro" id="IPR000757">
    <property type="entry name" value="Beta-glucanase-like"/>
</dbReference>
<dbReference type="SUPFAM" id="SSF49899">
    <property type="entry name" value="Concanavalin A-like lectins/glucanases"/>
    <property type="match status" value="1"/>
</dbReference>
<dbReference type="Pfam" id="PF13004">
    <property type="entry name" value="BACON"/>
    <property type="match status" value="1"/>
</dbReference>
<dbReference type="AlphaFoldDB" id="A0A1M6IJS7"/>
<dbReference type="Proteomes" id="UP000184192">
    <property type="component" value="Unassembled WGS sequence"/>
</dbReference>
<keyword evidence="4" id="KW-1185">Reference proteome</keyword>
<keyword evidence="3" id="KW-0378">Hydrolase</keyword>
<feature type="domain" description="GH16" evidence="2">
    <location>
        <begin position="106"/>
        <end position="371"/>
    </location>
</feature>